<evidence type="ECO:0000313" key="3">
    <source>
        <dbReference type="Proteomes" id="UP001460270"/>
    </source>
</evidence>
<evidence type="ECO:0000313" key="2">
    <source>
        <dbReference type="EMBL" id="KAK7883841.1"/>
    </source>
</evidence>
<dbReference type="SMART" id="SM00034">
    <property type="entry name" value="CLECT"/>
    <property type="match status" value="1"/>
</dbReference>
<dbReference type="AlphaFoldDB" id="A0AAW0MUY1"/>
<sequence>MTSDSNSWRWSSTGTTSAGGFQNWKWNDPDNYNAEEMCVFTQNGSTSGLKEYIVINSSKTWSDSQSYCRQHYHDLATIESSAENQAVTDILPVGAYVWIGLYRRPFRWSDGSPSTYRRWRMNEPTMNMGWRNVLRWKQTLCGMMSHKSSIVRTKLTFQTTAAGLSESVRDSLLKALQNHFGSGFSLTWTVQPTKEEKKDEKEMLPCPAK</sequence>
<organism evidence="2 3">
    <name type="scientific">Mugilogobius chulae</name>
    <name type="common">yellowstripe goby</name>
    <dbReference type="NCBI Taxonomy" id="88201"/>
    <lineage>
        <taxon>Eukaryota</taxon>
        <taxon>Metazoa</taxon>
        <taxon>Chordata</taxon>
        <taxon>Craniata</taxon>
        <taxon>Vertebrata</taxon>
        <taxon>Euteleostomi</taxon>
        <taxon>Actinopterygii</taxon>
        <taxon>Neopterygii</taxon>
        <taxon>Teleostei</taxon>
        <taxon>Neoteleostei</taxon>
        <taxon>Acanthomorphata</taxon>
        <taxon>Gobiaria</taxon>
        <taxon>Gobiiformes</taxon>
        <taxon>Gobioidei</taxon>
        <taxon>Gobiidae</taxon>
        <taxon>Gobionellinae</taxon>
        <taxon>Mugilogobius</taxon>
    </lineage>
</organism>
<dbReference type="Proteomes" id="UP001460270">
    <property type="component" value="Unassembled WGS sequence"/>
</dbReference>
<keyword evidence="3" id="KW-1185">Reference proteome</keyword>
<dbReference type="SUPFAM" id="SSF56436">
    <property type="entry name" value="C-type lectin-like"/>
    <property type="match status" value="2"/>
</dbReference>
<dbReference type="InterPro" id="IPR016187">
    <property type="entry name" value="CTDL_fold"/>
</dbReference>
<comment type="caution">
    <text evidence="2">The sequence shown here is derived from an EMBL/GenBank/DDBJ whole genome shotgun (WGS) entry which is preliminary data.</text>
</comment>
<name>A0AAW0MUY1_9GOBI</name>
<protein>
    <recommendedName>
        <fullName evidence="1">C-type lectin domain-containing protein</fullName>
    </recommendedName>
</protein>
<dbReference type="Gene3D" id="3.10.100.10">
    <property type="entry name" value="Mannose-Binding Protein A, subunit A"/>
    <property type="match status" value="1"/>
</dbReference>
<evidence type="ECO:0000259" key="1">
    <source>
        <dbReference type="PROSITE" id="PS50041"/>
    </source>
</evidence>
<accession>A0AAW0MUY1</accession>
<dbReference type="InterPro" id="IPR016186">
    <property type="entry name" value="C-type_lectin-like/link_sf"/>
</dbReference>
<gene>
    <name evidence="2" type="ORF">WMY93_026964</name>
</gene>
<dbReference type="Pfam" id="PF00059">
    <property type="entry name" value="Lectin_C"/>
    <property type="match status" value="1"/>
</dbReference>
<proteinExistence type="predicted"/>
<dbReference type="InterPro" id="IPR001304">
    <property type="entry name" value="C-type_lectin-like"/>
</dbReference>
<feature type="domain" description="C-type lectin" evidence="1">
    <location>
        <begin position="52"/>
        <end position="141"/>
    </location>
</feature>
<dbReference type="PROSITE" id="PS50041">
    <property type="entry name" value="C_TYPE_LECTIN_2"/>
    <property type="match status" value="1"/>
</dbReference>
<reference evidence="3" key="1">
    <citation type="submission" date="2024-04" db="EMBL/GenBank/DDBJ databases">
        <title>Salinicola lusitanus LLJ914,a marine bacterium isolated from the Okinawa Trough.</title>
        <authorList>
            <person name="Li J."/>
        </authorList>
    </citation>
    <scope>NUCLEOTIDE SEQUENCE [LARGE SCALE GENOMIC DNA]</scope>
</reference>
<dbReference type="PANTHER" id="PTHR45784">
    <property type="entry name" value="C-TYPE LECTIN DOMAIN FAMILY 20 MEMBER A-RELATED"/>
    <property type="match status" value="1"/>
</dbReference>
<dbReference type="PANTHER" id="PTHR45784:SF3">
    <property type="entry name" value="C-TYPE LECTIN DOMAIN FAMILY 4 MEMBER K-LIKE-RELATED"/>
    <property type="match status" value="1"/>
</dbReference>
<dbReference type="EMBL" id="JBBPFD010000020">
    <property type="protein sequence ID" value="KAK7883841.1"/>
    <property type="molecule type" value="Genomic_DNA"/>
</dbReference>